<feature type="domain" description="Nitroreductase" evidence="4">
    <location>
        <begin position="16"/>
        <end position="201"/>
    </location>
</feature>
<protein>
    <submittedName>
        <fullName evidence="5">Dihydropteridine reductase</fullName>
    </submittedName>
</protein>
<proteinExistence type="inferred from homology"/>
<keyword evidence="2" id="KW-0521">NADP</keyword>
<comment type="similarity">
    <text evidence="1">Belongs to the nitroreductase family.</text>
</comment>
<dbReference type="EMBL" id="CP011923">
    <property type="protein sequence ID" value="AKN88069.1"/>
    <property type="molecule type" value="Genomic_DNA"/>
</dbReference>
<dbReference type="Pfam" id="PF00881">
    <property type="entry name" value="Nitroreductase"/>
    <property type="match status" value="1"/>
</dbReference>
<dbReference type="SUPFAM" id="SSF55469">
    <property type="entry name" value="FMN-dependent nitroreductase-like"/>
    <property type="match status" value="1"/>
</dbReference>
<evidence type="ECO:0000313" key="6">
    <source>
        <dbReference type="Proteomes" id="UP000035930"/>
    </source>
</evidence>
<name>A0ABN4H442_9GAMM</name>
<dbReference type="PANTHER" id="PTHR43673:SF10">
    <property type="entry name" value="NADH DEHYDROGENASE_NAD(P)H NITROREDUCTASE XCC3605-RELATED"/>
    <property type="match status" value="1"/>
</dbReference>
<dbReference type="CDD" id="cd02149">
    <property type="entry name" value="NfsB-like"/>
    <property type="match status" value="1"/>
</dbReference>
<evidence type="ECO:0000256" key="1">
    <source>
        <dbReference type="ARBA" id="ARBA00007118"/>
    </source>
</evidence>
<dbReference type="InterPro" id="IPR000415">
    <property type="entry name" value="Nitroreductase-like"/>
</dbReference>
<evidence type="ECO:0000256" key="3">
    <source>
        <dbReference type="ARBA" id="ARBA00023002"/>
    </source>
</evidence>
<dbReference type="Gene3D" id="3.40.109.10">
    <property type="entry name" value="NADH Oxidase"/>
    <property type="match status" value="1"/>
</dbReference>
<keyword evidence="3" id="KW-0560">Oxidoreductase</keyword>
<accession>A0ABN4H442</accession>
<dbReference type="NCBIfam" id="NF008275">
    <property type="entry name" value="PRK11053.1"/>
    <property type="match status" value="1"/>
</dbReference>
<keyword evidence="6" id="KW-1185">Reference proteome</keyword>
<evidence type="ECO:0000313" key="5">
    <source>
        <dbReference type="EMBL" id="AKN88069.1"/>
    </source>
</evidence>
<reference evidence="5" key="1">
    <citation type="submission" date="2017-08" db="EMBL/GenBank/DDBJ databases">
        <title>Complete Genome Sequence of Francisella noatunensis subsp. orientalis strain FNO190.</title>
        <authorList>
            <person name="Pereira F.L."/>
            <person name="Goncalves L.A."/>
            <person name="Guilherme T.C."/>
            <person name="Soares S.C."/>
            <person name="Dorella F.A."/>
            <person name="Carvalho A.F."/>
            <person name="Leibowitz M.P."/>
            <person name="Leal C.A.G."/>
            <person name="Azevedo V.A.C."/>
            <person name="Figueiredo H.C.P."/>
        </authorList>
    </citation>
    <scope>NUCLEOTIDE SEQUENCE</scope>
    <source>
        <strain evidence="5">FNO190</strain>
    </source>
</reference>
<evidence type="ECO:0000256" key="2">
    <source>
        <dbReference type="ARBA" id="ARBA00022857"/>
    </source>
</evidence>
<dbReference type="Proteomes" id="UP000035930">
    <property type="component" value="Chromosome"/>
</dbReference>
<evidence type="ECO:0000259" key="4">
    <source>
        <dbReference type="Pfam" id="PF00881"/>
    </source>
</evidence>
<dbReference type="PANTHER" id="PTHR43673">
    <property type="entry name" value="NAD(P)H NITROREDUCTASE YDGI-RELATED"/>
    <property type="match status" value="1"/>
</dbReference>
<dbReference type="InterPro" id="IPR033878">
    <property type="entry name" value="NfsB-like"/>
</dbReference>
<gene>
    <name evidence="5" type="ORF">FNO190_0200</name>
</gene>
<organism evidence="5 6">
    <name type="scientific">Francisella orientalis</name>
    <dbReference type="NCBI Taxonomy" id="299583"/>
    <lineage>
        <taxon>Bacteria</taxon>
        <taxon>Pseudomonadati</taxon>
        <taxon>Pseudomonadota</taxon>
        <taxon>Gammaproteobacteria</taxon>
        <taxon>Thiotrichales</taxon>
        <taxon>Francisellaceae</taxon>
        <taxon>Francisella</taxon>
    </lineage>
</organism>
<dbReference type="InterPro" id="IPR029479">
    <property type="entry name" value="Nitroreductase"/>
</dbReference>
<sequence>MIKFYFLIMNIVEYAKTRYTTKAYDPTKKLNSEQIQQIKDLLRFTPSSVNSQPWHFILATSDKAKAKISKAAENIHPKNVTNIKDCALAIVFCLKTDIDDKYLELLLDQERKDGRFPTSDFENMQRDVRKKFAIAYKDKPQELQIWTEKQLYIALGNILLGLSTLKINATPMEGIEAHIIDEEFNLREKGYKTSVVVTVGYASEEGFHAKLPKSRLPEDKIFTEI</sequence>